<dbReference type="InterPro" id="IPR038019">
    <property type="entry name" value="PRib_AMP_CycHydrolase_sf"/>
</dbReference>
<dbReference type="InterPro" id="IPR026660">
    <property type="entry name" value="PRA-CH"/>
</dbReference>
<accession>A0A9P1FEX8</accession>
<evidence type="ECO:0000256" key="7">
    <source>
        <dbReference type="ARBA" id="ARBA00022801"/>
    </source>
</evidence>
<dbReference type="GO" id="GO:0004636">
    <property type="term" value="F:phosphoribosyl-ATP diphosphatase activity"/>
    <property type="evidence" value="ECO:0007669"/>
    <property type="project" value="UniProtKB-ARBA"/>
</dbReference>
<evidence type="ECO:0000313" key="10">
    <source>
        <dbReference type="EMBL" id="CAI3972215.1"/>
    </source>
</evidence>
<evidence type="ECO:0000259" key="9">
    <source>
        <dbReference type="Pfam" id="PF01502"/>
    </source>
</evidence>
<evidence type="ECO:0000256" key="2">
    <source>
        <dbReference type="ARBA" id="ARBA00005169"/>
    </source>
</evidence>
<feature type="domain" description="Phosphoribosyl-AMP cyclohydrolase" evidence="9">
    <location>
        <begin position="31"/>
        <end position="105"/>
    </location>
</feature>
<dbReference type="PANTHER" id="PTHR42945:SF1">
    <property type="entry name" value="HISTIDINE BIOSYNTHESIS BIFUNCTIONAL PROTEIN HIS7"/>
    <property type="match status" value="1"/>
</dbReference>
<keyword evidence="12" id="KW-1185">Reference proteome</keyword>
<evidence type="ECO:0000313" key="11">
    <source>
        <dbReference type="EMBL" id="CAL1125590.1"/>
    </source>
</evidence>
<reference evidence="11" key="2">
    <citation type="submission" date="2024-04" db="EMBL/GenBank/DDBJ databases">
        <authorList>
            <person name="Chen Y."/>
            <person name="Shah S."/>
            <person name="Dougan E. K."/>
            <person name="Thang M."/>
            <person name="Chan C."/>
        </authorList>
    </citation>
    <scope>NUCLEOTIDE SEQUENCE [LARGE SCALE GENOMIC DNA]</scope>
</reference>
<dbReference type="GO" id="GO:0000105">
    <property type="term" value="P:L-histidine biosynthetic process"/>
    <property type="evidence" value="ECO:0007669"/>
    <property type="project" value="UniProtKB-KW"/>
</dbReference>
<keyword evidence="8" id="KW-0368">Histidine biosynthesis</keyword>
<comment type="catalytic activity">
    <reaction evidence="1">
        <text>1-(5-phospho-beta-D-ribosyl)-5'-AMP + H2O = 1-(5-phospho-beta-D-ribosyl)-5-[(5-phospho-beta-D-ribosylamino)methylideneamino]imidazole-4-carboxamide</text>
        <dbReference type="Rhea" id="RHEA:20049"/>
        <dbReference type="ChEBI" id="CHEBI:15377"/>
        <dbReference type="ChEBI" id="CHEBI:58435"/>
        <dbReference type="ChEBI" id="CHEBI:59457"/>
        <dbReference type="EC" id="3.5.4.19"/>
    </reaction>
</comment>
<comment type="pathway">
    <text evidence="2">Amino-acid biosynthesis; L-histidine biosynthesis; L-histidine from 5-phospho-alpha-D-ribose 1-diphosphate: step 3/9.</text>
</comment>
<dbReference type="HAMAP" id="MF_01021">
    <property type="entry name" value="HisI"/>
    <property type="match status" value="1"/>
</dbReference>
<organism evidence="10">
    <name type="scientific">Cladocopium goreaui</name>
    <dbReference type="NCBI Taxonomy" id="2562237"/>
    <lineage>
        <taxon>Eukaryota</taxon>
        <taxon>Sar</taxon>
        <taxon>Alveolata</taxon>
        <taxon>Dinophyceae</taxon>
        <taxon>Suessiales</taxon>
        <taxon>Symbiodiniaceae</taxon>
        <taxon>Cladocopium</taxon>
    </lineage>
</organism>
<dbReference type="SUPFAM" id="SSF49899">
    <property type="entry name" value="Concanavalin A-like lectins/glucanases"/>
    <property type="match status" value="1"/>
</dbReference>
<dbReference type="GO" id="GO:0004635">
    <property type="term" value="F:phosphoribosyl-AMP cyclohydrolase activity"/>
    <property type="evidence" value="ECO:0007669"/>
    <property type="project" value="UniProtKB-EC"/>
</dbReference>
<evidence type="ECO:0000256" key="5">
    <source>
        <dbReference type="ARBA" id="ARBA00022490"/>
    </source>
</evidence>
<dbReference type="Gene3D" id="3.10.20.810">
    <property type="entry name" value="Phosphoribosyl-AMP cyclohydrolase"/>
    <property type="match status" value="1"/>
</dbReference>
<dbReference type="Pfam" id="PF01502">
    <property type="entry name" value="PRA-CH"/>
    <property type="match status" value="1"/>
</dbReference>
<keyword evidence="5" id="KW-0963">Cytoplasm</keyword>
<proteinExistence type="inferred from homology"/>
<evidence type="ECO:0000256" key="4">
    <source>
        <dbReference type="ARBA" id="ARBA00017720"/>
    </source>
</evidence>
<dbReference type="EC" id="3.5.4.19" evidence="3"/>
<keyword evidence="6" id="KW-0028">Amino-acid biosynthesis</keyword>
<evidence type="ECO:0000256" key="6">
    <source>
        <dbReference type="ARBA" id="ARBA00022605"/>
    </source>
</evidence>
<dbReference type="InterPro" id="IPR002496">
    <property type="entry name" value="PRib_AMP_CycHydrolase_dom"/>
</dbReference>
<dbReference type="InterPro" id="IPR013320">
    <property type="entry name" value="ConA-like_dom_sf"/>
</dbReference>
<dbReference type="OrthoDB" id="4338at2759"/>
<dbReference type="EMBL" id="CAMXCT010000001">
    <property type="protein sequence ID" value="CAI3972215.1"/>
    <property type="molecule type" value="Genomic_DNA"/>
</dbReference>
<comment type="caution">
    <text evidence="10">The sequence shown here is derived from an EMBL/GenBank/DDBJ whole genome shotgun (WGS) entry which is preliminary data.</text>
</comment>
<dbReference type="EMBL" id="CAMXCT030000001">
    <property type="protein sequence ID" value="CAL4759527.1"/>
    <property type="molecule type" value="Genomic_DNA"/>
</dbReference>
<evidence type="ECO:0000256" key="8">
    <source>
        <dbReference type="ARBA" id="ARBA00023102"/>
    </source>
</evidence>
<dbReference type="NCBIfam" id="NF000768">
    <property type="entry name" value="PRK00051.1"/>
    <property type="match status" value="1"/>
</dbReference>
<dbReference type="SUPFAM" id="SSF141734">
    <property type="entry name" value="HisI-like"/>
    <property type="match status" value="1"/>
</dbReference>
<dbReference type="Gene3D" id="2.60.120.560">
    <property type="entry name" value="Exo-inulinase, domain 1"/>
    <property type="match status" value="1"/>
</dbReference>
<gene>
    <name evidence="10" type="ORF">C1SCF055_LOCUS805</name>
</gene>
<protein>
    <recommendedName>
        <fullName evidence="4">Histidine biosynthesis bifunctional protein HisIE</fullName>
        <ecNumber evidence="3">3.5.4.19</ecNumber>
    </recommendedName>
</protein>
<dbReference type="EMBL" id="CAMXCT020000001">
    <property type="protein sequence ID" value="CAL1125590.1"/>
    <property type="molecule type" value="Genomic_DNA"/>
</dbReference>
<sequence length="356" mass="40151">MTSEPVQPDFSRGNGILPAVAQDAETGEVLMLGYMNAESYAETLATGRAVYFSRSRNRLWRKGEESGNIQHVRHVFVDCDADTILLQVEQVGGAACHEGYRSCFFREVTPEGTKIIGQRVFDPQKEFTMNRHRYPRLFLASTGCLALILMGSVGSQTLADELPKVYEDTFDEGLEAWEPTDANAWRIDKTDDGPVMALHKQSKYKPPHRSPANIALISDLVVTDFVLDVDVHTTTRDYGHRDMCLFFGYQDPAHFYYVHLGQKTDDHANQIFIVNDAPRTKISTKTSSGTPWDDQWHHVRLVRKVDDGLIEVYFDDMDTPVMTATNSEFTTGQIGLGSFDDTGQWDNLRIQAEVVE</sequence>
<evidence type="ECO:0000256" key="3">
    <source>
        <dbReference type="ARBA" id="ARBA00012721"/>
    </source>
</evidence>
<keyword evidence="7" id="KW-0378">Hydrolase</keyword>
<name>A0A9P1FEX8_9DINO</name>
<reference evidence="10" key="1">
    <citation type="submission" date="2022-10" db="EMBL/GenBank/DDBJ databases">
        <authorList>
            <person name="Chen Y."/>
            <person name="Dougan E. K."/>
            <person name="Chan C."/>
            <person name="Rhodes N."/>
            <person name="Thang M."/>
        </authorList>
    </citation>
    <scope>NUCLEOTIDE SEQUENCE</scope>
</reference>
<dbReference type="FunFam" id="3.10.20.810:FF:000001">
    <property type="entry name" value="Histidine biosynthesis bifunctional protein HisIE"/>
    <property type="match status" value="1"/>
</dbReference>
<evidence type="ECO:0000256" key="1">
    <source>
        <dbReference type="ARBA" id="ARBA00000024"/>
    </source>
</evidence>
<dbReference type="PANTHER" id="PTHR42945">
    <property type="entry name" value="HISTIDINE BIOSYNTHESIS BIFUNCTIONAL PROTEIN"/>
    <property type="match status" value="1"/>
</dbReference>
<dbReference type="AlphaFoldDB" id="A0A9P1FEX8"/>
<dbReference type="Proteomes" id="UP001152797">
    <property type="component" value="Unassembled WGS sequence"/>
</dbReference>
<evidence type="ECO:0000313" key="12">
    <source>
        <dbReference type="Proteomes" id="UP001152797"/>
    </source>
</evidence>